<dbReference type="Pfam" id="PF02615">
    <property type="entry name" value="Ldh_2"/>
    <property type="match status" value="1"/>
</dbReference>
<protein>
    <submittedName>
        <fullName evidence="2">Malate/L-lactate dehydrogenase</fullName>
    </submittedName>
</protein>
<dbReference type="PANTHER" id="PTHR11091">
    <property type="entry name" value="OXIDOREDUCTASE-RELATED"/>
    <property type="match status" value="1"/>
</dbReference>
<dbReference type="OrthoDB" id="9769447at2"/>
<keyword evidence="3" id="KW-1185">Reference proteome</keyword>
<dbReference type="STRING" id="401053.AciPR4_0567"/>
<proteinExistence type="predicted"/>
<dbReference type="InterPro" id="IPR043144">
    <property type="entry name" value="Mal/L-sulf/L-lact_DH-like_ah"/>
</dbReference>
<accession>E8V3Y8</accession>
<dbReference type="SUPFAM" id="SSF89733">
    <property type="entry name" value="L-sulfolactate dehydrogenase-like"/>
    <property type="match status" value="1"/>
</dbReference>
<name>E8V3Y8_TERSS</name>
<dbReference type="eggNOG" id="COG2055">
    <property type="taxonomic scope" value="Bacteria"/>
</dbReference>
<dbReference type="NCBIfam" id="NF009750">
    <property type="entry name" value="PRK13260.1"/>
    <property type="match status" value="1"/>
</dbReference>
<dbReference type="InterPro" id="IPR036111">
    <property type="entry name" value="Mal/L-sulfo/L-lacto_DH-like_sf"/>
</dbReference>
<evidence type="ECO:0000313" key="2">
    <source>
        <dbReference type="EMBL" id="ADV81402.1"/>
    </source>
</evidence>
<dbReference type="AlphaFoldDB" id="E8V3Y8"/>
<keyword evidence="1" id="KW-0560">Oxidoreductase</keyword>
<dbReference type="GO" id="GO:0016491">
    <property type="term" value="F:oxidoreductase activity"/>
    <property type="evidence" value="ECO:0007669"/>
    <property type="project" value="UniProtKB-KW"/>
</dbReference>
<gene>
    <name evidence="2" type="ordered locus">AciPR4_0567</name>
</gene>
<organism evidence="2 3">
    <name type="scientific">Terriglobus saanensis (strain ATCC BAA-1853 / DSM 23119 / SP1PR4)</name>
    <dbReference type="NCBI Taxonomy" id="401053"/>
    <lineage>
        <taxon>Bacteria</taxon>
        <taxon>Pseudomonadati</taxon>
        <taxon>Acidobacteriota</taxon>
        <taxon>Terriglobia</taxon>
        <taxon>Terriglobales</taxon>
        <taxon>Acidobacteriaceae</taxon>
        <taxon>Terriglobus</taxon>
    </lineage>
</organism>
<evidence type="ECO:0000313" key="3">
    <source>
        <dbReference type="Proteomes" id="UP000006844"/>
    </source>
</evidence>
<dbReference type="InterPro" id="IPR003767">
    <property type="entry name" value="Malate/L-lactate_DH-like"/>
</dbReference>
<dbReference type="Gene3D" id="3.30.1370.60">
    <property type="entry name" value="Hypothetical oxidoreductase yiak, domain 2"/>
    <property type="match status" value="1"/>
</dbReference>
<evidence type="ECO:0000256" key="1">
    <source>
        <dbReference type="ARBA" id="ARBA00023002"/>
    </source>
</evidence>
<reference evidence="2 3" key="1">
    <citation type="journal article" date="2012" name="Stand. Genomic Sci.">
        <title>Complete genome sequence of Terriglobus saanensis type strain SP1PR4(T), an Acidobacteria from tundra soil.</title>
        <authorList>
            <person name="Rawat S.R."/>
            <person name="Mannisto M.K."/>
            <person name="Starovoytov V."/>
            <person name="Goodwin L."/>
            <person name="Nolan M."/>
            <person name="Hauser L."/>
            <person name="Land M."/>
            <person name="Davenport K.W."/>
            <person name="Woyke T."/>
            <person name="Haggblom M.M."/>
        </authorList>
    </citation>
    <scope>NUCLEOTIDE SEQUENCE</scope>
    <source>
        <strain evidence="3">ATCC BAA-1853 / DSM 23119 / SP1PR4</strain>
    </source>
</reference>
<dbReference type="KEGG" id="tsa:AciPR4_0567"/>
<dbReference type="EMBL" id="CP002467">
    <property type="protein sequence ID" value="ADV81402.1"/>
    <property type="molecule type" value="Genomic_DNA"/>
</dbReference>
<sequence>MQRISFAELQSTISAVLQRTGVSPKRADRCATLFAETTRDGVYTHGLNRLPRMLAMIANGSVSTTAEPTVVASHGALESWDGHLGIGNLNAEAAMARAMELADQYSLGCVALRNTSHWMRGGTYGWQAADRGYFALSWTNTNPNTPAWGTAGPTLGNNPFVVAIPRINPKTGDYRSGPHVVLDMAISQFSYGQLDAHIARGEQLSVPGGFDPEGNLTRDPAAIRESYRALPIGFWKGSGLALTLDLFAAMLSGGKATHEISLDPLFETGISQIFLVVSPSNVAHAEAMTQTVDALIQALRSAPRSDPATPPRYPGEETLRLREENTRLGIPVDESVWAEIQLRLS</sequence>
<dbReference type="Gene3D" id="1.10.1530.10">
    <property type="match status" value="1"/>
</dbReference>
<dbReference type="PANTHER" id="PTHR11091:SF3">
    <property type="entry name" value="2,3-DIKETO-L-GULONATE REDUCTASE"/>
    <property type="match status" value="1"/>
</dbReference>
<dbReference type="RefSeq" id="WP_013567135.1">
    <property type="nucleotide sequence ID" value="NC_014963.1"/>
</dbReference>
<dbReference type="InterPro" id="IPR043143">
    <property type="entry name" value="Mal/L-sulf/L-lact_DH-like_NADP"/>
</dbReference>
<dbReference type="HOGENOM" id="CLU_040452_4_0_0"/>
<dbReference type="Proteomes" id="UP000006844">
    <property type="component" value="Chromosome"/>
</dbReference>